<feature type="coiled-coil region" evidence="1">
    <location>
        <begin position="550"/>
        <end position="657"/>
    </location>
</feature>
<name>A0AAW1PI32_9CHLO</name>
<evidence type="ECO:0000256" key="1">
    <source>
        <dbReference type="SAM" id="Coils"/>
    </source>
</evidence>
<gene>
    <name evidence="3" type="ORF">WJX73_009322</name>
</gene>
<comment type="caution">
    <text evidence="3">The sequence shown here is derived from an EMBL/GenBank/DDBJ whole genome shotgun (WGS) entry which is preliminary data.</text>
</comment>
<evidence type="ECO:0000256" key="2">
    <source>
        <dbReference type="SAM" id="MobiDB-lite"/>
    </source>
</evidence>
<sequence length="686" mass="73786">MPREERDSEAILPVAGRFLCPFYGCELAEAGGDWKGWSTTTQLNVHCQKWHPGARRFRKACGRDMQGSAEDKQQRRREQNRTAQRTLSKKRRETRQARLADTMINQGDAYIQERGSSLAEDEQHSTVQLRVVRRLRLAAHSCKEGSSDPQKQRSKSMTSGALAALRAVARAPAAPFTQDLIQLAKGFVESSCAVPNQGASSSRGPQLPSPGASQQPRQGRDPRRSLSPASTSTQHNAAKSTSKSNQKASRLSNAAAAEASGVATSQGVLAAIAASLKTGISPQLPQNAATGAPASRVIMHPGLLQAPTIKGRPPTPAALGSAAAVIANAFQNGVTVSGAPQAVPTSANGGSTMPVGAGGTGLAAWMENWRKQLGHLETRRAEDLANFTKLRQTERDHAAAQATVYRSALQQQANSEAASLTKRMDAFSSDLLDQRVKDNQAWRECLLDMDTRIATERQQMTEEREKWLSLIASMQQQQQQVQAQPSVVPRAADAMMVDTGVNTLHEGVREGDAEVATLTARLAAREAELQSLRTSHQEALQVNEEAVSVVERLKVVNQGLQRNVAELTQANSDLTRKCKDLAKGKMAPMPHMPPGLASATRQRDALQAKLQAAQQRCVFLEGVSKAGEDALAIKAKNEELQAQLKDLKEALEAARPACSPPNPSVADLLLSITQSVVSKGRASRKG</sequence>
<accession>A0AAW1PI32</accession>
<feature type="compositionally biased region" description="Polar residues" evidence="2">
    <location>
        <begin position="193"/>
        <end position="204"/>
    </location>
</feature>
<dbReference type="Proteomes" id="UP001465755">
    <property type="component" value="Unassembled WGS sequence"/>
</dbReference>
<feature type="compositionally biased region" description="Polar residues" evidence="2">
    <location>
        <begin position="227"/>
        <end position="247"/>
    </location>
</feature>
<organism evidence="3 4">
    <name type="scientific">Symbiochloris irregularis</name>
    <dbReference type="NCBI Taxonomy" id="706552"/>
    <lineage>
        <taxon>Eukaryota</taxon>
        <taxon>Viridiplantae</taxon>
        <taxon>Chlorophyta</taxon>
        <taxon>core chlorophytes</taxon>
        <taxon>Trebouxiophyceae</taxon>
        <taxon>Trebouxiales</taxon>
        <taxon>Trebouxiaceae</taxon>
        <taxon>Symbiochloris</taxon>
    </lineage>
</organism>
<protein>
    <recommendedName>
        <fullName evidence="5">BZIP domain-containing protein</fullName>
    </recommendedName>
</protein>
<reference evidence="3 4" key="1">
    <citation type="journal article" date="2024" name="Nat. Commun.">
        <title>Phylogenomics reveals the evolutionary origins of lichenization in chlorophyte algae.</title>
        <authorList>
            <person name="Puginier C."/>
            <person name="Libourel C."/>
            <person name="Otte J."/>
            <person name="Skaloud P."/>
            <person name="Haon M."/>
            <person name="Grisel S."/>
            <person name="Petersen M."/>
            <person name="Berrin J.G."/>
            <person name="Delaux P.M."/>
            <person name="Dal Grande F."/>
            <person name="Keller J."/>
        </authorList>
    </citation>
    <scope>NUCLEOTIDE SEQUENCE [LARGE SCALE GENOMIC DNA]</scope>
    <source>
        <strain evidence="3 4">SAG 2036</strain>
    </source>
</reference>
<evidence type="ECO:0000313" key="3">
    <source>
        <dbReference type="EMBL" id="KAK9808126.1"/>
    </source>
</evidence>
<evidence type="ECO:0008006" key="5">
    <source>
        <dbReference type="Google" id="ProtNLM"/>
    </source>
</evidence>
<feature type="region of interest" description="Disordered" evidence="2">
    <location>
        <begin position="60"/>
        <end position="101"/>
    </location>
</feature>
<feature type="compositionally biased region" description="Basic and acidic residues" evidence="2">
    <location>
        <begin position="69"/>
        <end position="80"/>
    </location>
</feature>
<dbReference type="AlphaFoldDB" id="A0AAW1PI32"/>
<keyword evidence="4" id="KW-1185">Reference proteome</keyword>
<keyword evidence="1" id="KW-0175">Coiled coil</keyword>
<proteinExistence type="predicted"/>
<evidence type="ECO:0000313" key="4">
    <source>
        <dbReference type="Proteomes" id="UP001465755"/>
    </source>
</evidence>
<feature type="region of interest" description="Disordered" evidence="2">
    <location>
        <begin position="193"/>
        <end position="252"/>
    </location>
</feature>
<dbReference type="EMBL" id="JALJOQ010000027">
    <property type="protein sequence ID" value="KAK9808126.1"/>
    <property type="molecule type" value="Genomic_DNA"/>
</dbReference>